<accession>A0A2A2IFA4</accession>
<name>A0A2A2IFA4_9BACI</name>
<dbReference type="OrthoDB" id="2940686at2"/>
<keyword evidence="2" id="KW-1185">Reference proteome</keyword>
<reference evidence="1 2" key="1">
    <citation type="submission" date="2017-08" db="EMBL/GenBank/DDBJ databases">
        <title>Virgibacillus indicus sp. nov. and Virgibacillus profoundi sp. nov, two moderately halophilic bacteria isolated from marine sediment by using the Microfluidic Streak Plate.</title>
        <authorList>
            <person name="Xu B."/>
            <person name="Hu B."/>
            <person name="Wang J."/>
            <person name="Zhu Y."/>
            <person name="Huang L."/>
            <person name="Du W."/>
            <person name="Huang Y."/>
        </authorList>
    </citation>
    <scope>NUCLEOTIDE SEQUENCE [LARGE SCALE GENOMIC DNA]</scope>
    <source>
        <strain evidence="1 2">IO3-P3-H5</strain>
    </source>
</reference>
<gene>
    <name evidence="1" type="ORF">CIL05_07655</name>
</gene>
<dbReference type="Proteomes" id="UP000218887">
    <property type="component" value="Unassembled WGS sequence"/>
</dbReference>
<dbReference type="EMBL" id="NPOA01000004">
    <property type="protein sequence ID" value="PAV30337.1"/>
    <property type="molecule type" value="Genomic_DNA"/>
</dbReference>
<dbReference type="AlphaFoldDB" id="A0A2A2IFA4"/>
<organism evidence="1 2">
    <name type="scientific">Virgibacillus profundi</name>
    <dbReference type="NCBI Taxonomy" id="2024555"/>
    <lineage>
        <taxon>Bacteria</taxon>
        <taxon>Bacillati</taxon>
        <taxon>Bacillota</taxon>
        <taxon>Bacilli</taxon>
        <taxon>Bacillales</taxon>
        <taxon>Bacillaceae</taxon>
        <taxon>Virgibacillus</taxon>
    </lineage>
</organism>
<sequence length="105" mass="12484">MSKRMEEIKERFKSVGDGDINWLIQQTEHVKELERRISFDEKFYSGKIKELLAKKIHYKQALEFYADEENYELWGDFDGLNEHIHNVDFDKGDKARQTLKGESNG</sequence>
<evidence type="ECO:0000313" key="1">
    <source>
        <dbReference type="EMBL" id="PAV30337.1"/>
    </source>
</evidence>
<comment type="caution">
    <text evidence="1">The sequence shown here is derived from an EMBL/GenBank/DDBJ whole genome shotgun (WGS) entry which is preliminary data.</text>
</comment>
<protein>
    <submittedName>
        <fullName evidence="1">Uncharacterized protein</fullName>
    </submittedName>
</protein>
<evidence type="ECO:0000313" key="2">
    <source>
        <dbReference type="Proteomes" id="UP000218887"/>
    </source>
</evidence>
<proteinExistence type="predicted"/>
<dbReference type="RefSeq" id="WP_095654939.1">
    <property type="nucleotide sequence ID" value="NZ_NPOA01000004.1"/>
</dbReference>